<dbReference type="PANTHER" id="PTHR32015:SF1">
    <property type="entry name" value="LIPASE"/>
    <property type="match status" value="1"/>
</dbReference>
<keyword evidence="3" id="KW-1185">Reference proteome</keyword>
<feature type="signal peptide" evidence="1">
    <location>
        <begin position="1"/>
        <end position="24"/>
    </location>
</feature>
<dbReference type="PANTHER" id="PTHR32015">
    <property type="entry name" value="FASTING INDUCED LIPASE"/>
    <property type="match status" value="1"/>
</dbReference>
<dbReference type="GO" id="GO:0016042">
    <property type="term" value="P:lipid catabolic process"/>
    <property type="evidence" value="ECO:0007669"/>
    <property type="project" value="InterPro"/>
</dbReference>
<organism evidence="2 3">
    <name type="scientific">Lunasporangiospora selenospora</name>
    <dbReference type="NCBI Taxonomy" id="979761"/>
    <lineage>
        <taxon>Eukaryota</taxon>
        <taxon>Fungi</taxon>
        <taxon>Fungi incertae sedis</taxon>
        <taxon>Mucoromycota</taxon>
        <taxon>Mortierellomycotina</taxon>
        <taxon>Mortierellomycetes</taxon>
        <taxon>Mortierellales</taxon>
        <taxon>Mortierellaceae</taxon>
        <taxon>Lunasporangiospora</taxon>
    </lineage>
</organism>
<accession>A0A9P6FX21</accession>
<evidence type="ECO:0000313" key="3">
    <source>
        <dbReference type="Proteomes" id="UP000780801"/>
    </source>
</evidence>
<dbReference type="EMBL" id="JAABOA010000965">
    <property type="protein sequence ID" value="KAF9582676.1"/>
    <property type="molecule type" value="Genomic_DNA"/>
</dbReference>
<dbReference type="Pfam" id="PF01674">
    <property type="entry name" value="Lipase_2"/>
    <property type="match status" value="1"/>
</dbReference>
<dbReference type="OrthoDB" id="9974421at2759"/>
<evidence type="ECO:0000256" key="1">
    <source>
        <dbReference type="SAM" id="SignalP"/>
    </source>
</evidence>
<dbReference type="SUPFAM" id="SSF53474">
    <property type="entry name" value="alpha/beta-Hydrolases"/>
    <property type="match status" value="1"/>
</dbReference>
<dbReference type="Gene3D" id="3.40.50.1820">
    <property type="entry name" value="alpha/beta hydrolase"/>
    <property type="match status" value="1"/>
</dbReference>
<dbReference type="InterPro" id="IPR002918">
    <property type="entry name" value="Lipase_EstA/Esterase_EstB"/>
</dbReference>
<feature type="chain" id="PRO_5040332209" description="Lipase" evidence="1">
    <location>
        <begin position="25"/>
        <end position="322"/>
    </location>
</feature>
<sequence length="322" mass="35212">MRFSSLISVASLAAVTLVTHLANASPLPIDAKEGLADASVSNYVPLSKRSYTADDIEQFERIEKRSTAGFNDWSCKPSKAHPTPIVLVHGLIGNGWDNWLYMAPRFVLKGYCVFSLTYGKLPGIPLIAGLDSMETSAQQLSTFIDKVLTSTNSTKVNLLGHSQGSLMPRYYLKFLNGASKVDKYAAFGTIAYGTNLSGLVDLAKAIGIFDTVKKVIDPVCKSCLQFLEGSDFLKKLNEGGDTVPGVQYKYIVSAFDQVVTPYTNGYLRDKNPLAKNVKLQDLCMVDLSDHVLQMADPIVFHSINSFFDSKAPQTVNCLSALW</sequence>
<reference evidence="2" key="1">
    <citation type="journal article" date="2020" name="Fungal Divers.">
        <title>Resolving the Mortierellaceae phylogeny through synthesis of multi-gene phylogenetics and phylogenomics.</title>
        <authorList>
            <person name="Vandepol N."/>
            <person name="Liber J."/>
            <person name="Desiro A."/>
            <person name="Na H."/>
            <person name="Kennedy M."/>
            <person name="Barry K."/>
            <person name="Grigoriev I.V."/>
            <person name="Miller A.N."/>
            <person name="O'Donnell K."/>
            <person name="Stajich J.E."/>
            <person name="Bonito G."/>
        </authorList>
    </citation>
    <scope>NUCLEOTIDE SEQUENCE</scope>
    <source>
        <strain evidence="2">KOD1015</strain>
    </source>
</reference>
<comment type="caution">
    <text evidence="2">The sequence shown here is derived from an EMBL/GenBank/DDBJ whole genome shotgun (WGS) entry which is preliminary data.</text>
</comment>
<dbReference type="Proteomes" id="UP000780801">
    <property type="component" value="Unassembled WGS sequence"/>
</dbReference>
<dbReference type="InterPro" id="IPR029058">
    <property type="entry name" value="AB_hydrolase_fold"/>
</dbReference>
<proteinExistence type="predicted"/>
<evidence type="ECO:0000313" key="2">
    <source>
        <dbReference type="EMBL" id="KAF9582676.1"/>
    </source>
</evidence>
<dbReference type="GO" id="GO:0016298">
    <property type="term" value="F:lipase activity"/>
    <property type="evidence" value="ECO:0007669"/>
    <property type="project" value="TreeGrafter"/>
</dbReference>
<dbReference type="AlphaFoldDB" id="A0A9P6FX21"/>
<protein>
    <recommendedName>
        <fullName evidence="4">Lipase</fullName>
    </recommendedName>
</protein>
<keyword evidence="1" id="KW-0732">Signal</keyword>
<name>A0A9P6FX21_9FUNG</name>
<gene>
    <name evidence="2" type="ORF">BGW38_010898</name>
</gene>
<evidence type="ECO:0008006" key="4">
    <source>
        <dbReference type="Google" id="ProtNLM"/>
    </source>
</evidence>